<dbReference type="Proteomes" id="UP001500893">
    <property type="component" value="Unassembled WGS sequence"/>
</dbReference>
<accession>A0ABP6NPE7</accession>
<evidence type="ECO:0000313" key="2">
    <source>
        <dbReference type="Proteomes" id="UP001500893"/>
    </source>
</evidence>
<organism evidence="1 2">
    <name type="scientific">Streptomyces rameus</name>
    <dbReference type="NCBI Taxonomy" id="68261"/>
    <lineage>
        <taxon>Bacteria</taxon>
        <taxon>Bacillati</taxon>
        <taxon>Actinomycetota</taxon>
        <taxon>Actinomycetes</taxon>
        <taxon>Kitasatosporales</taxon>
        <taxon>Streptomycetaceae</taxon>
        <taxon>Streptomyces</taxon>
    </lineage>
</organism>
<keyword evidence="2" id="KW-1185">Reference proteome</keyword>
<evidence type="ECO:0000313" key="1">
    <source>
        <dbReference type="EMBL" id="GAA3154935.1"/>
    </source>
</evidence>
<protein>
    <submittedName>
        <fullName evidence="1">Uncharacterized protein</fullName>
    </submittedName>
</protein>
<comment type="caution">
    <text evidence="1">The sequence shown here is derived from an EMBL/GenBank/DDBJ whole genome shotgun (WGS) entry which is preliminary data.</text>
</comment>
<proteinExistence type="predicted"/>
<sequence>MGLQPVGNPFGQAFLHLRAAGEVLDKGRGRVGRGPPGRLGPERGLTACERLLDQYGYEPVRESPAQLRLATAPSIRWPPRPPTWCAA</sequence>
<gene>
    <name evidence="1" type="ORF">GCM10010521_48480</name>
</gene>
<name>A0ABP6NPE7_9ACTN</name>
<reference evidence="2" key="1">
    <citation type="journal article" date="2019" name="Int. J. Syst. Evol. Microbiol.">
        <title>The Global Catalogue of Microorganisms (GCM) 10K type strain sequencing project: providing services to taxonomists for standard genome sequencing and annotation.</title>
        <authorList>
            <consortium name="The Broad Institute Genomics Platform"/>
            <consortium name="The Broad Institute Genome Sequencing Center for Infectious Disease"/>
            <person name="Wu L."/>
            <person name="Ma J."/>
        </authorList>
    </citation>
    <scope>NUCLEOTIDE SEQUENCE [LARGE SCALE GENOMIC DNA]</scope>
    <source>
        <strain evidence="2">JCM 11574</strain>
    </source>
</reference>
<dbReference type="EMBL" id="BAAAVM010000078">
    <property type="protein sequence ID" value="GAA3154935.1"/>
    <property type="molecule type" value="Genomic_DNA"/>
</dbReference>